<dbReference type="EMBL" id="JH921430">
    <property type="protein sequence ID" value="EKD19742.1"/>
    <property type="molecule type" value="Genomic_DNA"/>
</dbReference>
<feature type="region of interest" description="Disordered" evidence="1">
    <location>
        <begin position="1"/>
        <end position="84"/>
    </location>
</feature>
<dbReference type="PANTHER" id="PTHR35910:SF6">
    <property type="entry name" value="2EXR DOMAIN-CONTAINING PROTEIN"/>
    <property type="match status" value="1"/>
</dbReference>
<evidence type="ECO:0000259" key="2">
    <source>
        <dbReference type="Pfam" id="PF20150"/>
    </source>
</evidence>
<dbReference type="PANTHER" id="PTHR35910">
    <property type="entry name" value="2EXR DOMAIN-CONTAINING PROTEIN"/>
    <property type="match status" value="1"/>
</dbReference>
<dbReference type="Proteomes" id="UP000006753">
    <property type="component" value="Unassembled WGS sequence"/>
</dbReference>
<reference evidence="3 4" key="1">
    <citation type="journal article" date="2012" name="BMC Genomics">
        <title>Sequencing the genome of Marssonina brunnea reveals fungus-poplar co-evolution.</title>
        <authorList>
            <person name="Zhu S."/>
            <person name="Cao Y.-Z."/>
            <person name="Jiang C."/>
            <person name="Tan B.-Y."/>
            <person name="Wang Z."/>
            <person name="Feng S."/>
            <person name="Zhang L."/>
            <person name="Su X.-H."/>
            <person name="Brejova B."/>
            <person name="Vinar T."/>
            <person name="Xu M."/>
            <person name="Wang M.-X."/>
            <person name="Zhang S.-G."/>
            <person name="Huang M.-R."/>
            <person name="Wu R."/>
            <person name="Zhou Y."/>
        </authorList>
    </citation>
    <scope>NUCLEOTIDE SEQUENCE [LARGE SCALE GENOMIC DNA]</scope>
    <source>
        <strain evidence="3 4">MB_m1</strain>
    </source>
</reference>
<dbReference type="OMA" id="RTWHIST"/>
<dbReference type="CDD" id="cd00105">
    <property type="entry name" value="KH-I"/>
    <property type="match status" value="1"/>
</dbReference>
<dbReference type="Pfam" id="PF20150">
    <property type="entry name" value="2EXR"/>
    <property type="match status" value="1"/>
</dbReference>
<dbReference type="OrthoDB" id="3565000at2759"/>
<dbReference type="AlphaFoldDB" id="K1X403"/>
<feature type="compositionally biased region" description="Polar residues" evidence="1">
    <location>
        <begin position="32"/>
        <end position="43"/>
    </location>
</feature>
<protein>
    <recommendedName>
        <fullName evidence="2">2EXR domain-containing protein</fullName>
    </recommendedName>
</protein>
<evidence type="ECO:0000313" key="3">
    <source>
        <dbReference type="EMBL" id="EKD19742.1"/>
    </source>
</evidence>
<evidence type="ECO:0000256" key="1">
    <source>
        <dbReference type="SAM" id="MobiDB-lite"/>
    </source>
</evidence>
<organism evidence="3 4">
    <name type="scientific">Marssonina brunnea f. sp. multigermtubi (strain MB_m1)</name>
    <name type="common">Marssonina leaf spot fungus</name>
    <dbReference type="NCBI Taxonomy" id="1072389"/>
    <lineage>
        <taxon>Eukaryota</taxon>
        <taxon>Fungi</taxon>
        <taxon>Dikarya</taxon>
        <taxon>Ascomycota</taxon>
        <taxon>Pezizomycotina</taxon>
        <taxon>Leotiomycetes</taxon>
        <taxon>Helotiales</taxon>
        <taxon>Drepanopezizaceae</taxon>
        <taxon>Drepanopeziza</taxon>
    </lineage>
</organism>
<dbReference type="InterPro" id="IPR045518">
    <property type="entry name" value="2EXR"/>
</dbReference>
<evidence type="ECO:0000313" key="4">
    <source>
        <dbReference type="Proteomes" id="UP000006753"/>
    </source>
</evidence>
<gene>
    <name evidence="3" type="ORF">MBM_01694</name>
</gene>
<keyword evidence="4" id="KW-1185">Reference proteome</keyword>
<dbReference type="HOGENOM" id="CLU_508045_0_0_1"/>
<name>K1X403_MARBU</name>
<proteinExistence type="predicted"/>
<feature type="domain" description="2EXR" evidence="2">
    <location>
        <begin position="121"/>
        <end position="210"/>
    </location>
</feature>
<dbReference type="KEGG" id="mbe:MBM_01694"/>
<dbReference type="InParanoid" id="K1X403"/>
<sequence length="501" mass="55836">MPGKISPPAGTPSNIGGPKAKGRKWQPLDLNTIPNPSTKYVNRTKSSDWSTDTKKSDAPAGPFNKIRQNQGSNAGRGMARQPAGDRQVGEIPIAMNHLSMTAGGTAGARVAKPQGEPLKSFTLFTKLPFELRIKIWRRSFPTGRVLQVIFDGADSDDKVSHYRYRLAPPLLAEANRFWTLVNFSTNPKFKSADSEFEKIMTYFNHKEDIILFAENTCMNTIVRFIKDQHDHEVNIQRLAILTSGQVTNCHTWNVDDPVHGPDQETCAMGEAIAGGCSVMQALHGRHEEVAWNELAPGVKGLKEVFFVVPTHLLPRSMAGKIDESMGFIPARGDGMTPGQVRVKKSIEKEVELVNAGSVLPNCSLEDEMNNWEGGNKPDFQFVSLVPKAAEGKKFDTMMISVKDLPKLNGNCWAFMERVERSTKCHLKIPEQEFGGQEMREIGFYGTEAAIEKAYEMIIERLVYLSGDKWNPPKYPKFKQGYRTAEDLGIDFFHPQAAASKY</sequence>
<accession>K1X403</accession>